<feature type="signal peptide" evidence="6">
    <location>
        <begin position="1"/>
        <end position="24"/>
    </location>
</feature>
<dbReference type="InterPro" id="IPR015168">
    <property type="entry name" value="SsuA/THI5"/>
</dbReference>
<dbReference type="PROSITE" id="PS51318">
    <property type="entry name" value="TAT"/>
    <property type="match status" value="1"/>
</dbReference>
<evidence type="ECO:0000259" key="7">
    <source>
        <dbReference type="SMART" id="SM00062"/>
    </source>
</evidence>
<dbReference type="SMART" id="SM00062">
    <property type="entry name" value="PBPb"/>
    <property type="match status" value="1"/>
</dbReference>
<dbReference type="InterPro" id="IPR001638">
    <property type="entry name" value="Solute-binding_3/MltF_N"/>
</dbReference>
<dbReference type="RefSeq" id="WP_184731914.1">
    <property type="nucleotide sequence ID" value="NZ_JACHIW010000002.1"/>
</dbReference>
<dbReference type="EMBL" id="JACHIW010000002">
    <property type="protein sequence ID" value="MBB5159483.1"/>
    <property type="molecule type" value="Genomic_DNA"/>
</dbReference>
<dbReference type="CDD" id="cd01008">
    <property type="entry name" value="PBP2_NrtA_SsuA_CpmA_like"/>
    <property type="match status" value="1"/>
</dbReference>
<evidence type="ECO:0000313" key="9">
    <source>
        <dbReference type="Proteomes" id="UP000584374"/>
    </source>
</evidence>
<dbReference type="PROSITE" id="PS51257">
    <property type="entry name" value="PROKAR_LIPOPROTEIN"/>
    <property type="match status" value="1"/>
</dbReference>
<dbReference type="AlphaFoldDB" id="A0A840QKU7"/>
<comment type="similarity">
    <text evidence="1">Belongs to the bacterial solute-binding protein SsuA/TauA family.</text>
</comment>
<evidence type="ECO:0000256" key="5">
    <source>
        <dbReference type="ARBA" id="ARBA00070228"/>
    </source>
</evidence>
<dbReference type="Proteomes" id="UP000584374">
    <property type="component" value="Unassembled WGS sequence"/>
</dbReference>
<dbReference type="Pfam" id="PF09084">
    <property type="entry name" value="NMT1"/>
    <property type="match status" value="1"/>
</dbReference>
<evidence type="ECO:0000256" key="1">
    <source>
        <dbReference type="ARBA" id="ARBA00010742"/>
    </source>
</evidence>
<dbReference type="FunFam" id="3.40.190.10:FF:000050">
    <property type="entry name" value="Sulfonate ABC transporter substrate-binding protein"/>
    <property type="match status" value="1"/>
</dbReference>
<keyword evidence="9" id="KW-1185">Reference proteome</keyword>
<sequence length="356" mass="36853">MSATLSRRRLLGLSGAGAAALVLAACGSSSGGPVGTGTQSAPSALRYAVIGDGRVGIPAALRAKLGGVDLGAALGGVPVTWQPGFTASLPVMEALKAGEIDFTFATATAVIYGVGGKVPLVPLAAFPLPGNEVDILVPKGSPITGAADLRGKRVADQQGTTGTYSLIKYLETAGLTLRDVQYQNLAAADAEAAFANGSVDAWISWQPQIELAKRRHDAVALPGVRTYDYAYFVTSEAFAESHLDTAVQAVKVVRDAQNWLNANPDAAVQAFAAAGGFGNDQLTQQVYRDLIVARRLSESLAGPRLGPVADAAAASTQELADNFHALGVYPQQIAVRDWLTDSRFGHVKKAVSDVLA</sequence>
<protein>
    <recommendedName>
        <fullName evidence="5">Putative aliphatic sulfonates-binding protein</fullName>
    </recommendedName>
</protein>
<gene>
    <name evidence="8" type="ORF">BJ970_007082</name>
</gene>
<comment type="caution">
    <text evidence="8">The sequence shown here is derived from an EMBL/GenBank/DDBJ whole genome shotgun (WGS) entry which is preliminary data.</text>
</comment>
<feature type="chain" id="PRO_5038810029" description="Putative aliphatic sulfonates-binding protein" evidence="6">
    <location>
        <begin position="25"/>
        <end position="356"/>
    </location>
</feature>
<keyword evidence="2" id="KW-0813">Transport</keyword>
<organism evidence="8 9">
    <name type="scientific">Saccharopolyspora phatthalungensis</name>
    <dbReference type="NCBI Taxonomy" id="664693"/>
    <lineage>
        <taxon>Bacteria</taxon>
        <taxon>Bacillati</taxon>
        <taxon>Actinomycetota</taxon>
        <taxon>Actinomycetes</taxon>
        <taxon>Pseudonocardiales</taxon>
        <taxon>Pseudonocardiaceae</taxon>
        <taxon>Saccharopolyspora</taxon>
    </lineage>
</organism>
<evidence type="ECO:0000256" key="4">
    <source>
        <dbReference type="ARBA" id="ARBA00055538"/>
    </source>
</evidence>
<evidence type="ECO:0000313" key="8">
    <source>
        <dbReference type="EMBL" id="MBB5159483.1"/>
    </source>
</evidence>
<reference evidence="8 9" key="1">
    <citation type="submission" date="2020-08" db="EMBL/GenBank/DDBJ databases">
        <title>Sequencing the genomes of 1000 actinobacteria strains.</title>
        <authorList>
            <person name="Klenk H.-P."/>
        </authorList>
    </citation>
    <scope>NUCLEOTIDE SEQUENCE [LARGE SCALE GENOMIC DNA]</scope>
    <source>
        <strain evidence="8 9">DSM 45584</strain>
    </source>
</reference>
<dbReference type="PANTHER" id="PTHR30024:SF42">
    <property type="entry name" value="ALIPHATIC SULFONATES-BINDING PROTEIN-RELATED"/>
    <property type="match status" value="1"/>
</dbReference>
<dbReference type="InterPro" id="IPR006311">
    <property type="entry name" value="TAT_signal"/>
</dbReference>
<accession>A0A840QKU7</accession>
<dbReference type="PANTHER" id="PTHR30024">
    <property type="entry name" value="ALIPHATIC SULFONATES-BINDING PROTEIN-RELATED"/>
    <property type="match status" value="1"/>
</dbReference>
<evidence type="ECO:0000256" key="3">
    <source>
        <dbReference type="ARBA" id="ARBA00022729"/>
    </source>
</evidence>
<name>A0A840QKU7_9PSEU</name>
<comment type="function">
    <text evidence="4">Part of a binding-protein-dependent transport system for aliphatic sulfonates. Putative binding protein.</text>
</comment>
<feature type="domain" description="Solute-binding protein family 3/N-terminal" evidence="7">
    <location>
        <begin position="54"/>
        <end position="263"/>
    </location>
</feature>
<proteinExistence type="inferred from homology"/>
<keyword evidence="3 6" id="KW-0732">Signal</keyword>
<dbReference type="SUPFAM" id="SSF53850">
    <property type="entry name" value="Periplasmic binding protein-like II"/>
    <property type="match status" value="1"/>
</dbReference>
<dbReference type="Gene3D" id="3.40.190.10">
    <property type="entry name" value="Periplasmic binding protein-like II"/>
    <property type="match status" value="2"/>
</dbReference>
<evidence type="ECO:0000256" key="6">
    <source>
        <dbReference type="SAM" id="SignalP"/>
    </source>
</evidence>
<evidence type="ECO:0000256" key="2">
    <source>
        <dbReference type="ARBA" id="ARBA00022448"/>
    </source>
</evidence>